<feature type="domain" description="Peptidase S9 prolyl oligopeptidase catalytic" evidence="7">
    <location>
        <begin position="650"/>
        <end position="869"/>
    </location>
</feature>
<dbReference type="EC" id="3.4.21.-" evidence="6"/>
<evidence type="ECO:0000313" key="9">
    <source>
        <dbReference type="EMBL" id="KAK5582163.1"/>
    </source>
</evidence>
<dbReference type="PANTHER" id="PTHR11757">
    <property type="entry name" value="PROTEASE FAMILY S9A OLIGOPEPTIDASE"/>
    <property type="match status" value="1"/>
</dbReference>
<keyword evidence="4 6" id="KW-0720">Serine protease</keyword>
<proteinExistence type="inferred from homology"/>
<dbReference type="GO" id="GO:0004252">
    <property type="term" value="F:serine-type endopeptidase activity"/>
    <property type="evidence" value="ECO:0007669"/>
    <property type="project" value="UniProtKB-UniRule"/>
</dbReference>
<dbReference type="GO" id="GO:0006508">
    <property type="term" value="P:proteolysis"/>
    <property type="evidence" value="ECO:0007669"/>
    <property type="project" value="UniProtKB-KW"/>
</dbReference>
<keyword evidence="10" id="KW-1185">Reference proteome</keyword>
<feature type="domain" description="Peptidase S9A N-terminal" evidence="8">
    <location>
        <begin position="165"/>
        <end position="225"/>
    </location>
</feature>
<dbReference type="PRINTS" id="PR00862">
    <property type="entry name" value="PROLIGOPTASE"/>
</dbReference>
<evidence type="ECO:0000256" key="6">
    <source>
        <dbReference type="RuleBase" id="RU368024"/>
    </source>
</evidence>
<dbReference type="InterPro" id="IPR001375">
    <property type="entry name" value="Peptidase_S9_cat"/>
</dbReference>
<dbReference type="InterPro" id="IPR051543">
    <property type="entry name" value="Serine_Peptidase_S9A"/>
</dbReference>
<organism evidence="9 10">
    <name type="scientific">Dictyostelium firmibasis</name>
    <dbReference type="NCBI Taxonomy" id="79012"/>
    <lineage>
        <taxon>Eukaryota</taxon>
        <taxon>Amoebozoa</taxon>
        <taxon>Evosea</taxon>
        <taxon>Eumycetozoa</taxon>
        <taxon>Dictyostelia</taxon>
        <taxon>Dictyosteliales</taxon>
        <taxon>Dictyosteliaceae</taxon>
        <taxon>Dictyostelium</taxon>
    </lineage>
</organism>
<reference evidence="9 10" key="1">
    <citation type="submission" date="2023-11" db="EMBL/GenBank/DDBJ databases">
        <title>Dfirmibasis_genome.</title>
        <authorList>
            <person name="Edelbroek B."/>
            <person name="Kjellin J."/>
            <person name="Jerlstrom-Hultqvist J."/>
            <person name="Soderbom F."/>
        </authorList>
    </citation>
    <scope>NUCLEOTIDE SEQUENCE [LARGE SCALE GENOMIC DNA]</scope>
    <source>
        <strain evidence="9 10">TNS-C-14</strain>
    </source>
</reference>
<dbReference type="InterPro" id="IPR002470">
    <property type="entry name" value="Peptidase_S9A"/>
</dbReference>
<dbReference type="InterPro" id="IPR023302">
    <property type="entry name" value="Pept_S9A_N"/>
</dbReference>
<dbReference type="Pfam" id="PF00326">
    <property type="entry name" value="Peptidase_S9"/>
    <property type="match status" value="1"/>
</dbReference>
<feature type="domain" description="Peptidase S9A N-terminal" evidence="8">
    <location>
        <begin position="281"/>
        <end position="548"/>
    </location>
</feature>
<evidence type="ECO:0000259" key="8">
    <source>
        <dbReference type="Pfam" id="PF02897"/>
    </source>
</evidence>
<keyword evidence="2 6" id="KW-0645">Protease</keyword>
<evidence type="ECO:0000259" key="7">
    <source>
        <dbReference type="Pfam" id="PF00326"/>
    </source>
</evidence>
<dbReference type="Gene3D" id="2.130.10.120">
    <property type="entry name" value="Prolyl oligopeptidase, N-terminal domain"/>
    <property type="match status" value="1"/>
</dbReference>
<dbReference type="Proteomes" id="UP001344447">
    <property type="component" value="Unassembled WGS sequence"/>
</dbReference>
<comment type="function">
    <text evidence="5">Serine peptidase whose precise substrate specificity remains unclear. Does not cleave peptides after a arginine or lysine residue. Regulates trans-Golgi network morphology and sorting by regulating the membrane binding of the AP-1 complex. May play a role in the regulation of synaptic vesicle exocytosis.</text>
</comment>
<name>A0AAN7U8K2_9MYCE</name>
<dbReference type="SUPFAM" id="SSF50993">
    <property type="entry name" value="Peptidase/esterase 'gauge' domain"/>
    <property type="match status" value="1"/>
</dbReference>
<dbReference type="InterPro" id="IPR029058">
    <property type="entry name" value="AB_hydrolase_fold"/>
</dbReference>
<comment type="similarity">
    <text evidence="1 6">Belongs to the peptidase S9A family.</text>
</comment>
<accession>A0AAN7U8K2</accession>
<evidence type="ECO:0000256" key="3">
    <source>
        <dbReference type="ARBA" id="ARBA00022801"/>
    </source>
</evidence>
<dbReference type="Gene3D" id="3.40.50.1820">
    <property type="entry name" value="alpha/beta hydrolase"/>
    <property type="match status" value="1"/>
</dbReference>
<gene>
    <name evidence="9" type="ORF">RB653_003746</name>
</gene>
<keyword evidence="3 6" id="KW-0378">Hydrolase</keyword>
<evidence type="ECO:0000256" key="4">
    <source>
        <dbReference type="ARBA" id="ARBA00022825"/>
    </source>
</evidence>
<dbReference type="AlphaFoldDB" id="A0AAN7U8K2"/>
<sequence>MKSLRVQPLSSTFGVINQYNLMNSHISRKINFKKINNNNINNNNNNNNKNNNNNTIKLLSPSLLSNHNSYQQYNINKFYFNSNYNNIYNNNNNDNNIIFSSFKRSYSTSIIEYIEDLKDNILEKVGNFDNTKKIDREFVLNKGNLNYYFEKISPPKKFSSLPPPPIANQKPHSIEIHNTTINDPYDWLRNLEDPKVIDYIESENKYKDIFMKTQIKPLSKKLKSIFKTVFINHPSDDEIINGFKLIIKDKKLFRQRVSDDNTQLLLSEGDNIGGYNINLRSLVSFKFSEDNSLFSFVTEIDNSENKVCIIKRISNSSSPILDVIKNVSSIEWGKNNELFYSQYDLISRRTHKIFKKTIKNHIKLNEEEFNPSELMIHETNPSNFLDILKSKDNEFLFYMSNCKISTLIYYTKLIENEAVTSNSHKIMLSRVDNLEYYAEHNGDEFYIFANANKGDLNIYKAKDTIENGKFSDLELFISSDIGSMIRDVDMYQNYLVISDLHMFKPRIRIIGKNPETNHFDKSFEKVVTFPQEVIELSMGVNSDYRNNDSFCLSYCTPTENITPIKISLKDGTITKLGESKESGPLVINPENFETKMLWVPSKSDSSIKIPLSIVYNKEAVKFDGNTPCILHGYGSYGAIYNQNYNIEDLFLLNAGFIVARAHVRGGSELGRNWYNDGKLLKKKNTFYDYIDCVEYLFENKYTSSNYLIGRGSSAGGLLMCNVALNYPHYFSGIISQVPFADVLTTMLDHSLALTIHEYDEWGNPNDLEVFNYIKQYDPYSLLDDPKIQSSLKYLPNLYITGSTNDFRVPLWQPLKWVAKLRNKLKSLKSDDSPLVLLGIDDDSGHFGPSDRNSLSKKWSFDLSFIFYSIKKSISKK</sequence>
<dbReference type="PANTHER" id="PTHR11757:SF19">
    <property type="entry name" value="PROLYL ENDOPEPTIDASE-LIKE"/>
    <property type="match status" value="1"/>
</dbReference>
<comment type="caution">
    <text evidence="9">The sequence shown here is derived from an EMBL/GenBank/DDBJ whole genome shotgun (WGS) entry which is preliminary data.</text>
</comment>
<dbReference type="Pfam" id="PF02897">
    <property type="entry name" value="Peptidase_S9_N"/>
    <property type="match status" value="2"/>
</dbReference>
<evidence type="ECO:0000256" key="2">
    <source>
        <dbReference type="ARBA" id="ARBA00022670"/>
    </source>
</evidence>
<evidence type="ECO:0000256" key="1">
    <source>
        <dbReference type="ARBA" id="ARBA00005228"/>
    </source>
</evidence>
<protein>
    <recommendedName>
        <fullName evidence="6">Prolyl endopeptidase</fullName>
        <ecNumber evidence="6">3.4.21.-</ecNumber>
    </recommendedName>
</protein>
<dbReference type="SUPFAM" id="SSF53474">
    <property type="entry name" value="alpha/beta-Hydrolases"/>
    <property type="match status" value="1"/>
</dbReference>
<dbReference type="EMBL" id="JAVFKY010000001">
    <property type="protein sequence ID" value="KAK5582163.1"/>
    <property type="molecule type" value="Genomic_DNA"/>
</dbReference>
<evidence type="ECO:0000256" key="5">
    <source>
        <dbReference type="ARBA" id="ARBA00045448"/>
    </source>
</evidence>
<evidence type="ECO:0000313" key="10">
    <source>
        <dbReference type="Proteomes" id="UP001344447"/>
    </source>
</evidence>